<evidence type="ECO:0000256" key="12">
    <source>
        <dbReference type="HAMAP-Rule" id="MF_00454"/>
    </source>
</evidence>
<keyword evidence="12" id="KW-0479">Metal-binding</keyword>
<dbReference type="GO" id="GO:0046872">
    <property type="term" value="F:metal ion binding"/>
    <property type="evidence" value="ECO:0007669"/>
    <property type="project" value="UniProtKB-KW"/>
</dbReference>
<dbReference type="RefSeq" id="WP_162309636.1">
    <property type="nucleotide sequence ID" value="NZ_JACHGU010000003.1"/>
</dbReference>
<evidence type="ECO:0000256" key="7">
    <source>
        <dbReference type="ARBA" id="ARBA00023065"/>
    </source>
</evidence>
<dbReference type="InterPro" id="IPR003691">
    <property type="entry name" value="FluC"/>
</dbReference>
<dbReference type="GO" id="GO:0140114">
    <property type="term" value="P:cellular detoxification of fluoride"/>
    <property type="evidence" value="ECO:0007669"/>
    <property type="project" value="UniProtKB-UniRule"/>
</dbReference>
<comment type="catalytic activity">
    <reaction evidence="11">
        <text>fluoride(in) = fluoride(out)</text>
        <dbReference type="Rhea" id="RHEA:76159"/>
        <dbReference type="ChEBI" id="CHEBI:17051"/>
    </reaction>
    <physiologicalReaction direction="left-to-right" evidence="11">
        <dbReference type="Rhea" id="RHEA:76160"/>
    </physiologicalReaction>
</comment>
<evidence type="ECO:0000256" key="1">
    <source>
        <dbReference type="ARBA" id="ARBA00004651"/>
    </source>
</evidence>
<dbReference type="GO" id="GO:0005886">
    <property type="term" value="C:plasma membrane"/>
    <property type="evidence" value="ECO:0007669"/>
    <property type="project" value="UniProtKB-SubCell"/>
</dbReference>
<keyword evidence="9 12" id="KW-0407">Ion channel</keyword>
<evidence type="ECO:0000256" key="11">
    <source>
        <dbReference type="ARBA" id="ARBA00035585"/>
    </source>
</evidence>
<keyword evidence="6 12" id="KW-0915">Sodium</keyword>
<evidence type="ECO:0000313" key="13">
    <source>
        <dbReference type="EMBL" id="KAF1688223.1"/>
    </source>
</evidence>
<sequence>MWKPILAIALGSTLGGLLRWLLSTQFNAVLPNVPLGTLSSNLIAGYVVGFAIAWFALAPGISPEWRLLVITGFCGGLSTFSTFSVEVVALLQRGALGWAAGMIGIHVCGSVLMTVAGIATCQWLRPLS</sequence>
<keyword evidence="8 12" id="KW-0472">Membrane</keyword>
<protein>
    <recommendedName>
        <fullName evidence="12">Fluoride-specific ion channel FluC</fullName>
    </recommendedName>
</protein>
<dbReference type="PANTHER" id="PTHR28259">
    <property type="entry name" value="FLUORIDE EXPORT PROTEIN 1-RELATED"/>
    <property type="match status" value="1"/>
</dbReference>
<feature type="transmembrane region" description="Helical" evidence="12">
    <location>
        <begin position="103"/>
        <end position="124"/>
    </location>
</feature>
<dbReference type="NCBIfam" id="TIGR00494">
    <property type="entry name" value="crcB"/>
    <property type="match status" value="1"/>
</dbReference>
<evidence type="ECO:0000256" key="2">
    <source>
        <dbReference type="ARBA" id="ARBA00022475"/>
    </source>
</evidence>
<feature type="binding site" evidence="12">
    <location>
        <position position="75"/>
    </location>
    <ligand>
        <name>Na(+)</name>
        <dbReference type="ChEBI" id="CHEBI:29101"/>
        <note>structural</note>
    </ligand>
</feature>
<feature type="transmembrane region" description="Helical" evidence="12">
    <location>
        <begin position="33"/>
        <end position="55"/>
    </location>
</feature>
<name>A0A7V8GQA6_9GAMM</name>
<comment type="caution">
    <text evidence="13">The sequence shown here is derived from an EMBL/GenBank/DDBJ whole genome shotgun (WGS) entry which is preliminary data.</text>
</comment>
<comment type="activity regulation">
    <text evidence="12">Na(+) is not transported, but it plays an essential structural role and its presence is essential for fluoride channel function.</text>
</comment>
<reference evidence="13 14" key="1">
    <citation type="submission" date="2017-10" db="EMBL/GenBank/DDBJ databases">
        <title>Whole genome sequencing of Pseudoxanthomonas broegbernensis DSM 12573(T).</title>
        <authorList>
            <person name="Kumar S."/>
            <person name="Bansal K."/>
            <person name="Kaur A."/>
            <person name="Patil P."/>
            <person name="Sharma S."/>
            <person name="Patil P.B."/>
        </authorList>
    </citation>
    <scope>NUCLEOTIDE SEQUENCE [LARGE SCALE GENOMIC DNA]</scope>
    <source>
        <strain evidence="13 14">DSM 12573</strain>
    </source>
</reference>
<feature type="binding site" evidence="12">
    <location>
        <position position="78"/>
    </location>
    <ligand>
        <name>Na(+)</name>
        <dbReference type="ChEBI" id="CHEBI:29101"/>
        <note>structural</note>
    </ligand>
</feature>
<keyword evidence="12" id="KW-0813">Transport</keyword>
<evidence type="ECO:0000256" key="5">
    <source>
        <dbReference type="ARBA" id="ARBA00022989"/>
    </source>
</evidence>
<evidence type="ECO:0000256" key="6">
    <source>
        <dbReference type="ARBA" id="ARBA00023053"/>
    </source>
</evidence>
<keyword evidence="3" id="KW-0997">Cell inner membrane</keyword>
<keyword evidence="2 12" id="KW-1003">Cell membrane</keyword>
<comment type="function">
    <text evidence="12">Fluoride-specific ion channel. Important for reducing fluoride concentration in the cell, thus reducing its toxicity.</text>
</comment>
<accession>A0A7V8GQA6</accession>
<dbReference type="AlphaFoldDB" id="A0A7V8GQA6"/>
<dbReference type="PANTHER" id="PTHR28259:SF1">
    <property type="entry name" value="FLUORIDE EXPORT PROTEIN 1-RELATED"/>
    <property type="match status" value="1"/>
</dbReference>
<evidence type="ECO:0000313" key="14">
    <source>
        <dbReference type="Proteomes" id="UP000462066"/>
    </source>
</evidence>
<evidence type="ECO:0000256" key="8">
    <source>
        <dbReference type="ARBA" id="ARBA00023136"/>
    </source>
</evidence>
<keyword evidence="5 12" id="KW-1133">Transmembrane helix</keyword>
<keyword evidence="4 12" id="KW-0812">Transmembrane</keyword>
<comment type="subcellular location">
    <subcellularLocation>
        <location evidence="1 12">Cell membrane</location>
        <topology evidence="1 12">Multi-pass membrane protein</topology>
    </subcellularLocation>
</comment>
<keyword evidence="14" id="KW-1185">Reference proteome</keyword>
<proteinExistence type="inferred from homology"/>
<dbReference type="Proteomes" id="UP000462066">
    <property type="component" value="Unassembled WGS sequence"/>
</dbReference>
<dbReference type="HAMAP" id="MF_00454">
    <property type="entry name" value="FluC"/>
    <property type="match status" value="1"/>
</dbReference>
<evidence type="ECO:0000256" key="10">
    <source>
        <dbReference type="ARBA" id="ARBA00035120"/>
    </source>
</evidence>
<dbReference type="EMBL" id="MWIP01000001">
    <property type="protein sequence ID" value="KAF1688223.1"/>
    <property type="molecule type" value="Genomic_DNA"/>
</dbReference>
<evidence type="ECO:0000256" key="4">
    <source>
        <dbReference type="ARBA" id="ARBA00022692"/>
    </source>
</evidence>
<dbReference type="GO" id="GO:0062054">
    <property type="term" value="F:fluoride channel activity"/>
    <property type="evidence" value="ECO:0007669"/>
    <property type="project" value="UniProtKB-UniRule"/>
</dbReference>
<gene>
    <name evidence="12" type="primary">fluC</name>
    <name evidence="12" type="synonym">crcB</name>
    <name evidence="13" type="ORF">B1992_01250</name>
</gene>
<feature type="transmembrane region" description="Helical" evidence="12">
    <location>
        <begin position="67"/>
        <end position="91"/>
    </location>
</feature>
<evidence type="ECO:0000256" key="9">
    <source>
        <dbReference type="ARBA" id="ARBA00023303"/>
    </source>
</evidence>
<dbReference type="Pfam" id="PF02537">
    <property type="entry name" value="CRCB"/>
    <property type="match status" value="1"/>
</dbReference>
<evidence type="ECO:0000256" key="3">
    <source>
        <dbReference type="ARBA" id="ARBA00022519"/>
    </source>
</evidence>
<comment type="similarity">
    <text evidence="10 12">Belongs to the fluoride channel Fluc/FEX (TC 1.A.43) family.</text>
</comment>
<dbReference type="NCBIfam" id="NF010792">
    <property type="entry name" value="PRK14196.1"/>
    <property type="match status" value="1"/>
</dbReference>
<organism evidence="13 14">
    <name type="scientific">Pseudoxanthomonas broegbernensis</name>
    <dbReference type="NCBI Taxonomy" id="83619"/>
    <lineage>
        <taxon>Bacteria</taxon>
        <taxon>Pseudomonadati</taxon>
        <taxon>Pseudomonadota</taxon>
        <taxon>Gammaproteobacteria</taxon>
        <taxon>Lysobacterales</taxon>
        <taxon>Lysobacteraceae</taxon>
        <taxon>Pseudoxanthomonas</taxon>
    </lineage>
</organism>
<keyword evidence="7 12" id="KW-0406">Ion transport</keyword>